<dbReference type="AlphaFoldDB" id="A0A6I6ETV5"/>
<accession>A0A6I6ETV5</accession>
<name>A0A6I6ETV5_9CLOT</name>
<evidence type="ECO:0000256" key="3">
    <source>
        <dbReference type="ARBA" id="ARBA00022692"/>
    </source>
</evidence>
<comment type="subcellular location">
    <subcellularLocation>
        <location evidence="1">Membrane</location>
        <topology evidence="1">Multi-pass membrane protein</topology>
    </subcellularLocation>
</comment>
<evidence type="ECO:0000256" key="2">
    <source>
        <dbReference type="ARBA" id="ARBA00022475"/>
    </source>
</evidence>
<proteinExistence type="predicted"/>
<protein>
    <submittedName>
        <fullName evidence="7">Energy-coupling factor transporter transmembrane protein EcfT</fullName>
    </submittedName>
</protein>
<feature type="transmembrane region" description="Helical" evidence="6">
    <location>
        <begin position="124"/>
        <end position="144"/>
    </location>
</feature>
<dbReference type="GO" id="GO:0005886">
    <property type="term" value="C:plasma membrane"/>
    <property type="evidence" value="ECO:0007669"/>
    <property type="project" value="UniProtKB-ARBA"/>
</dbReference>
<keyword evidence="5 6" id="KW-0472">Membrane</keyword>
<keyword evidence="2" id="KW-1003">Cell membrane</keyword>
<dbReference type="Pfam" id="PF02361">
    <property type="entry name" value="CbiQ"/>
    <property type="match status" value="1"/>
</dbReference>
<reference evidence="7 8" key="1">
    <citation type="submission" date="2019-12" db="EMBL/GenBank/DDBJ databases">
        <title>Genome sequenceing of Clostridium bovifaecis.</title>
        <authorList>
            <person name="Yao Y."/>
        </authorList>
    </citation>
    <scope>NUCLEOTIDE SEQUENCE [LARGE SCALE GENOMIC DNA]</scope>
    <source>
        <strain evidence="7 8">BXX</strain>
    </source>
</reference>
<feature type="transmembrane region" description="Helical" evidence="6">
    <location>
        <begin position="96"/>
        <end position="118"/>
    </location>
</feature>
<dbReference type="CDD" id="cd16914">
    <property type="entry name" value="EcfT"/>
    <property type="match status" value="1"/>
</dbReference>
<evidence type="ECO:0000313" key="8">
    <source>
        <dbReference type="Proteomes" id="UP000422764"/>
    </source>
</evidence>
<evidence type="ECO:0000256" key="6">
    <source>
        <dbReference type="SAM" id="Phobius"/>
    </source>
</evidence>
<feature type="transmembrane region" description="Helical" evidence="6">
    <location>
        <begin position="156"/>
        <end position="176"/>
    </location>
</feature>
<dbReference type="PANTHER" id="PTHR34857:SF2">
    <property type="entry name" value="SLL0384 PROTEIN"/>
    <property type="match status" value="1"/>
</dbReference>
<dbReference type="EMBL" id="CP046522">
    <property type="protein sequence ID" value="QGU95750.1"/>
    <property type="molecule type" value="Genomic_DNA"/>
</dbReference>
<keyword evidence="8" id="KW-1185">Reference proteome</keyword>
<feature type="transmembrane region" description="Helical" evidence="6">
    <location>
        <begin position="46"/>
        <end position="65"/>
    </location>
</feature>
<dbReference type="InterPro" id="IPR003339">
    <property type="entry name" value="ABC/ECF_trnsptr_transmembrane"/>
</dbReference>
<evidence type="ECO:0000256" key="5">
    <source>
        <dbReference type="ARBA" id="ARBA00023136"/>
    </source>
</evidence>
<dbReference type="InterPro" id="IPR051611">
    <property type="entry name" value="ECF_transporter_component"/>
</dbReference>
<evidence type="ECO:0000256" key="4">
    <source>
        <dbReference type="ARBA" id="ARBA00022989"/>
    </source>
</evidence>
<evidence type="ECO:0000256" key="1">
    <source>
        <dbReference type="ARBA" id="ARBA00004141"/>
    </source>
</evidence>
<evidence type="ECO:0000313" key="7">
    <source>
        <dbReference type="EMBL" id="QGU95750.1"/>
    </source>
</evidence>
<feature type="transmembrane region" description="Helical" evidence="6">
    <location>
        <begin position="71"/>
        <end position="89"/>
    </location>
</feature>
<sequence>MAADWLFQKEEHVPVKDNERFLDKSILAIIDMLGRIKRTGTFSNKAFYKLNGSLKVIFTLINILLLSLSRSFLFVSILDLCMVISLIILEKEDRKNILLISIIIPLFTFIMLIPSFLVGNKNNSILIIMKVVGTILSVNILSYTTKWDNITKTLKLLFIPDLFIWVMEITIKYIVILGEHSLNGLYALKLRSVGKNNKKYNSLSRIMGNLFLKSKDMGEEMFSAMECRGFTGEYSSIAKFKINKKDMMYCIANIIIFIIFILTK</sequence>
<dbReference type="PANTHER" id="PTHR34857">
    <property type="entry name" value="SLL0384 PROTEIN"/>
    <property type="match status" value="1"/>
</dbReference>
<keyword evidence="4 6" id="KW-1133">Transmembrane helix</keyword>
<feature type="transmembrane region" description="Helical" evidence="6">
    <location>
        <begin position="246"/>
        <end position="263"/>
    </location>
</feature>
<gene>
    <name evidence="7" type="ORF">GOM49_12195</name>
</gene>
<keyword evidence="3 6" id="KW-0812">Transmembrane</keyword>
<dbReference type="Proteomes" id="UP000422764">
    <property type="component" value="Chromosome"/>
</dbReference>
<organism evidence="7 8">
    <name type="scientific">Clostridium bovifaecis</name>
    <dbReference type="NCBI Taxonomy" id="2184719"/>
    <lineage>
        <taxon>Bacteria</taxon>
        <taxon>Bacillati</taxon>
        <taxon>Bacillota</taxon>
        <taxon>Clostridia</taxon>
        <taxon>Eubacteriales</taxon>
        <taxon>Clostridiaceae</taxon>
        <taxon>Clostridium</taxon>
    </lineage>
</organism>